<evidence type="ECO:0000256" key="2">
    <source>
        <dbReference type="ARBA" id="ARBA00023125"/>
    </source>
</evidence>
<dbReference type="InterPro" id="IPR011010">
    <property type="entry name" value="DNA_brk_join_enz"/>
</dbReference>
<evidence type="ECO:0000313" key="5">
    <source>
        <dbReference type="EMBL" id="RHD83505.1"/>
    </source>
</evidence>
<keyword evidence="2" id="KW-0238">DNA-binding</keyword>
<protein>
    <submittedName>
        <fullName evidence="6">Site-specific integrase</fullName>
    </submittedName>
</protein>
<evidence type="ECO:0000256" key="1">
    <source>
        <dbReference type="ARBA" id="ARBA00008857"/>
    </source>
</evidence>
<dbReference type="Gene3D" id="1.10.443.10">
    <property type="entry name" value="Intergrase catalytic core"/>
    <property type="match status" value="1"/>
</dbReference>
<dbReference type="EMBL" id="QRMN01000019">
    <property type="protein sequence ID" value="RHJ77080.1"/>
    <property type="molecule type" value="Genomic_DNA"/>
</dbReference>
<keyword evidence="3" id="KW-0233">DNA recombination</keyword>
<dbReference type="CDD" id="cd01185">
    <property type="entry name" value="INTN1_C_like"/>
    <property type="match status" value="1"/>
</dbReference>
<dbReference type="InterPro" id="IPR013762">
    <property type="entry name" value="Integrase-like_cat_sf"/>
</dbReference>
<dbReference type="InterPro" id="IPR050090">
    <property type="entry name" value="Tyrosine_recombinase_XerCD"/>
</dbReference>
<feature type="domain" description="Tyr recombinase" evidence="4">
    <location>
        <begin position="213"/>
        <end position="383"/>
    </location>
</feature>
<name>A0A415DIE5_PHOVU</name>
<reference evidence="7 8" key="1">
    <citation type="submission" date="2018-08" db="EMBL/GenBank/DDBJ databases">
        <title>A genome reference for cultivated species of the human gut microbiota.</title>
        <authorList>
            <person name="Zou Y."/>
            <person name="Xue W."/>
            <person name="Luo G."/>
        </authorList>
    </citation>
    <scope>NUCLEOTIDE SEQUENCE [LARGE SCALE GENOMIC DNA]</scope>
    <source>
        <strain evidence="6 8">AM09-18</strain>
        <strain evidence="5 7">AM30-40</strain>
    </source>
</reference>
<evidence type="ECO:0000256" key="3">
    <source>
        <dbReference type="ARBA" id="ARBA00023172"/>
    </source>
</evidence>
<dbReference type="Proteomes" id="UP000283429">
    <property type="component" value="Unassembled WGS sequence"/>
</dbReference>
<evidence type="ECO:0000313" key="7">
    <source>
        <dbReference type="Proteomes" id="UP000283429"/>
    </source>
</evidence>
<dbReference type="GO" id="GO:0003677">
    <property type="term" value="F:DNA binding"/>
    <property type="evidence" value="ECO:0007669"/>
    <property type="project" value="UniProtKB-KW"/>
</dbReference>
<dbReference type="AlphaFoldDB" id="A0A415DIE5"/>
<dbReference type="InterPro" id="IPR010998">
    <property type="entry name" value="Integrase_recombinase_N"/>
</dbReference>
<dbReference type="PANTHER" id="PTHR30349">
    <property type="entry name" value="PHAGE INTEGRASE-RELATED"/>
    <property type="match status" value="1"/>
</dbReference>
<dbReference type="Gene3D" id="1.10.150.130">
    <property type="match status" value="1"/>
</dbReference>
<dbReference type="SUPFAM" id="SSF56349">
    <property type="entry name" value="DNA breaking-rejoining enzymes"/>
    <property type="match status" value="1"/>
</dbReference>
<proteinExistence type="inferred from homology"/>
<dbReference type="InterPro" id="IPR002104">
    <property type="entry name" value="Integrase_catalytic"/>
</dbReference>
<dbReference type="GO" id="GO:0015074">
    <property type="term" value="P:DNA integration"/>
    <property type="evidence" value="ECO:0007669"/>
    <property type="project" value="InterPro"/>
</dbReference>
<dbReference type="Proteomes" id="UP000283958">
    <property type="component" value="Unassembled WGS sequence"/>
</dbReference>
<comment type="caution">
    <text evidence="6">The sequence shown here is derived from an EMBL/GenBank/DDBJ whole genome shotgun (WGS) entry which is preliminary data.</text>
</comment>
<evidence type="ECO:0000259" key="4">
    <source>
        <dbReference type="PROSITE" id="PS51898"/>
    </source>
</evidence>
<accession>A0A415DIE5</accession>
<evidence type="ECO:0000313" key="6">
    <source>
        <dbReference type="EMBL" id="RHJ77080.1"/>
    </source>
</evidence>
<dbReference type="Pfam" id="PF13102">
    <property type="entry name" value="Phage_int_SAM_5"/>
    <property type="match status" value="1"/>
</dbReference>
<dbReference type="GO" id="GO:0006310">
    <property type="term" value="P:DNA recombination"/>
    <property type="evidence" value="ECO:0007669"/>
    <property type="project" value="UniProtKB-KW"/>
</dbReference>
<organism evidence="6 8">
    <name type="scientific">Phocaeicola vulgatus</name>
    <name type="common">Bacteroides vulgatus</name>
    <dbReference type="NCBI Taxonomy" id="821"/>
    <lineage>
        <taxon>Bacteria</taxon>
        <taxon>Pseudomonadati</taxon>
        <taxon>Bacteroidota</taxon>
        <taxon>Bacteroidia</taxon>
        <taxon>Bacteroidales</taxon>
        <taxon>Bacteroidaceae</taxon>
        <taxon>Phocaeicola</taxon>
    </lineage>
</organism>
<comment type="similarity">
    <text evidence="1">Belongs to the 'phage' integrase family.</text>
</comment>
<dbReference type="EMBL" id="QSJM01000009">
    <property type="protein sequence ID" value="RHD83505.1"/>
    <property type="molecule type" value="Genomic_DNA"/>
</dbReference>
<evidence type="ECO:0000313" key="8">
    <source>
        <dbReference type="Proteomes" id="UP000283958"/>
    </source>
</evidence>
<dbReference type="RefSeq" id="WP_118170537.1">
    <property type="nucleotide sequence ID" value="NZ_CP181425.1"/>
</dbReference>
<sequence length="391" mass="45859">MNNRVRTVFNRRKQASDTTCATVEIVVCLGRERFYFSTGIFLNTTQWQDGKVINHPKATVFNEQIQKKITEFERIIIAMEVNGDDMTTQQFKTYLSSDGSNRRNFMAWMRERIQSRKMREGTRKGHLTTYKALQRFGKFKTFDDVTLTHIYEFDMFIREEETYTSTGKLIERSQAAIHNYHKRFKSYVSEAFRLGLIKENPYNRFQDKRGEKGKRPHLTKDQIKRLIAIREESADRVANKYLDFFLFQIFTGMAYSDAKSFDYTQHIITVDGHDYIDGHRMKTGEEFITPILPYTQKILERNDYKLHITSNQKYNQFLKGVGLALGCSFPLTTHVARHTFACTISLGEGIPKEVLQVMMGHSSIRTTELYAKLPMEFVTRNLDKKLFHVWG</sequence>
<dbReference type="PROSITE" id="PS51898">
    <property type="entry name" value="TYR_RECOMBINASE"/>
    <property type="match status" value="1"/>
</dbReference>
<gene>
    <name evidence="6" type="ORF">DW105_09540</name>
    <name evidence="5" type="ORF">DW783_04375</name>
</gene>
<dbReference type="Pfam" id="PF00589">
    <property type="entry name" value="Phage_integrase"/>
    <property type="match status" value="1"/>
</dbReference>
<dbReference type="PANTHER" id="PTHR30349:SF64">
    <property type="entry name" value="PROPHAGE INTEGRASE INTD-RELATED"/>
    <property type="match status" value="1"/>
</dbReference>
<dbReference type="InterPro" id="IPR025269">
    <property type="entry name" value="SAM-like_dom"/>
</dbReference>